<feature type="region of interest" description="Disordered" evidence="1">
    <location>
        <begin position="22"/>
        <end position="43"/>
    </location>
</feature>
<gene>
    <name evidence="2" type="ORF">BSU04_01810</name>
</gene>
<comment type="caution">
    <text evidence="2">The sequence shown here is derived from an EMBL/GenBank/DDBJ whole genome shotgun (WGS) entry which is preliminary data.</text>
</comment>
<name>A0A226XBM9_CABSO</name>
<reference evidence="3" key="1">
    <citation type="submission" date="2017-01" db="EMBL/GenBank/DDBJ databases">
        <title>Genome Analysis of Deinococcus marmoris KOPRI26562.</title>
        <authorList>
            <person name="Kim J.H."/>
            <person name="Oh H.-M."/>
        </authorList>
    </citation>
    <scope>NUCLEOTIDE SEQUENCE [LARGE SCALE GENOMIC DNA]</scope>
    <source>
        <strain evidence="3">PAMC 26633</strain>
    </source>
</reference>
<sequence length="43" mass="4424">MPAAVGDAAAVVGQIHAYRSQTVATAEGRTPPGSRQHQRVLPA</sequence>
<evidence type="ECO:0000256" key="1">
    <source>
        <dbReference type="SAM" id="MobiDB-lite"/>
    </source>
</evidence>
<dbReference type="Proteomes" id="UP000214720">
    <property type="component" value="Unassembled WGS sequence"/>
</dbReference>
<organism evidence="2 3">
    <name type="scientific">Caballeronia sordidicola</name>
    <name type="common">Burkholderia sordidicola</name>
    <dbReference type="NCBI Taxonomy" id="196367"/>
    <lineage>
        <taxon>Bacteria</taxon>
        <taxon>Pseudomonadati</taxon>
        <taxon>Pseudomonadota</taxon>
        <taxon>Betaproteobacteria</taxon>
        <taxon>Burkholderiales</taxon>
        <taxon>Burkholderiaceae</taxon>
        <taxon>Caballeronia</taxon>
    </lineage>
</organism>
<protein>
    <submittedName>
        <fullName evidence="2">Uncharacterized protein</fullName>
    </submittedName>
</protein>
<proteinExistence type="predicted"/>
<accession>A0A226XBM9</accession>
<evidence type="ECO:0000313" key="3">
    <source>
        <dbReference type="Proteomes" id="UP000214720"/>
    </source>
</evidence>
<dbReference type="EMBL" id="MTHB01000017">
    <property type="protein sequence ID" value="OXC80410.1"/>
    <property type="molecule type" value="Genomic_DNA"/>
</dbReference>
<evidence type="ECO:0000313" key="2">
    <source>
        <dbReference type="EMBL" id="OXC80410.1"/>
    </source>
</evidence>
<dbReference type="AlphaFoldDB" id="A0A226XBM9"/>